<accession>A0A9D1N5A6</accession>
<dbReference type="AlphaFoldDB" id="A0A9D1N5A6"/>
<comment type="caution">
    <text evidence="2">The sequence shown here is derived from an EMBL/GenBank/DDBJ whole genome shotgun (WGS) entry which is preliminary data.</text>
</comment>
<reference evidence="2" key="1">
    <citation type="submission" date="2020-10" db="EMBL/GenBank/DDBJ databases">
        <authorList>
            <person name="Gilroy R."/>
        </authorList>
    </citation>
    <scope>NUCLEOTIDE SEQUENCE</scope>
    <source>
        <strain evidence="2">ChiGjej2B2-16831</strain>
    </source>
</reference>
<name>A0A9D1N5A6_9FIRM</name>
<gene>
    <name evidence="2" type="ORF">IAD24_07595</name>
</gene>
<protein>
    <recommendedName>
        <fullName evidence="4">Carboxypeptidase regulatory-like domain-containing protein</fullName>
    </recommendedName>
</protein>
<proteinExistence type="predicted"/>
<dbReference type="Proteomes" id="UP000824128">
    <property type="component" value="Unassembled WGS sequence"/>
</dbReference>
<organism evidence="2 3">
    <name type="scientific">Candidatus Aphodomorpha intestinavium</name>
    <dbReference type="NCBI Taxonomy" id="2840672"/>
    <lineage>
        <taxon>Bacteria</taxon>
        <taxon>Bacillati</taxon>
        <taxon>Bacillota</taxon>
        <taxon>Clostridia</taxon>
        <taxon>Eubacteriales</taxon>
        <taxon>Candidatus Aphodomorpha</taxon>
    </lineage>
</organism>
<dbReference type="EMBL" id="DVNZ01000241">
    <property type="protein sequence ID" value="HIU95002.1"/>
    <property type="molecule type" value="Genomic_DNA"/>
</dbReference>
<evidence type="ECO:0000313" key="3">
    <source>
        <dbReference type="Proteomes" id="UP000824128"/>
    </source>
</evidence>
<feature type="chain" id="PRO_5039394640" description="Carboxypeptidase regulatory-like domain-containing protein" evidence="1">
    <location>
        <begin position="27"/>
        <end position="157"/>
    </location>
</feature>
<feature type="signal peptide" evidence="1">
    <location>
        <begin position="1"/>
        <end position="26"/>
    </location>
</feature>
<sequence length="157" mass="16798">MRKRMLLLAAAGALLLLLLAALSRTGGGTYSLDVQVVDGRTEAPLAGAAVVIAEAAGVHITGADGRTGPIAVPRALRVRMGAEQAPWREVTVLAYCDGYYPYALFHVALYPDRARSGPRVYLFPDDGSMDGTPFVLIEAPEADWARALIEQYRPETG</sequence>
<evidence type="ECO:0008006" key="4">
    <source>
        <dbReference type="Google" id="ProtNLM"/>
    </source>
</evidence>
<evidence type="ECO:0000313" key="2">
    <source>
        <dbReference type="EMBL" id="HIU95002.1"/>
    </source>
</evidence>
<reference evidence="2" key="2">
    <citation type="journal article" date="2021" name="PeerJ">
        <title>Extensive microbial diversity within the chicken gut microbiome revealed by metagenomics and culture.</title>
        <authorList>
            <person name="Gilroy R."/>
            <person name="Ravi A."/>
            <person name="Getino M."/>
            <person name="Pursley I."/>
            <person name="Horton D.L."/>
            <person name="Alikhan N.F."/>
            <person name="Baker D."/>
            <person name="Gharbi K."/>
            <person name="Hall N."/>
            <person name="Watson M."/>
            <person name="Adriaenssens E.M."/>
            <person name="Foster-Nyarko E."/>
            <person name="Jarju S."/>
            <person name="Secka A."/>
            <person name="Antonio M."/>
            <person name="Oren A."/>
            <person name="Chaudhuri R.R."/>
            <person name="La Ragione R."/>
            <person name="Hildebrand F."/>
            <person name="Pallen M.J."/>
        </authorList>
    </citation>
    <scope>NUCLEOTIDE SEQUENCE</scope>
    <source>
        <strain evidence="2">ChiGjej2B2-16831</strain>
    </source>
</reference>
<keyword evidence="1" id="KW-0732">Signal</keyword>
<evidence type="ECO:0000256" key="1">
    <source>
        <dbReference type="SAM" id="SignalP"/>
    </source>
</evidence>